<reference evidence="2" key="1">
    <citation type="submission" date="2018-06" db="EMBL/GenBank/DDBJ databases">
        <authorList>
            <consortium name="Pathogen Informatics"/>
            <person name="Doyle S."/>
        </authorList>
    </citation>
    <scope>NUCLEOTIDE SEQUENCE [LARGE SCALE GENOMIC DNA]</scope>
    <source>
        <strain evidence="2">NCTC11421</strain>
    </source>
</reference>
<evidence type="ECO:0000313" key="2">
    <source>
        <dbReference type="EMBL" id="SUA20313.1"/>
    </source>
</evidence>
<accession>A0A378VTD4</accession>
<name>A0A378VTD4_NEIGO</name>
<evidence type="ECO:0000256" key="1">
    <source>
        <dbReference type="SAM" id="MobiDB-lite"/>
    </source>
</evidence>
<feature type="compositionally biased region" description="Low complexity" evidence="1">
    <location>
        <begin position="22"/>
        <end position="37"/>
    </location>
</feature>
<dbReference type="EMBL" id="UGRI01000001">
    <property type="protein sequence ID" value="SUA20313.1"/>
    <property type="molecule type" value="Genomic_DNA"/>
</dbReference>
<protein>
    <submittedName>
        <fullName evidence="2">Uncharacterized protein</fullName>
    </submittedName>
</protein>
<proteinExistence type="predicted"/>
<organism evidence="2">
    <name type="scientific">Neisseria gonorrhoeae</name>
    <dbReference type="NCBI Taxonomy" id="485"/>
    <lineage>
        <taxon>Bacteria</taxon>
        <taxon>Pseudomonadati</taxon>
        <taxon>Pseudomonadota</taxon>
        <taxon>Betaproteobacteria</taxon>
        <taxon>Neisseriales</taxon>
        <taxon>Neisseriaceae</taxon>
        <taxon>Neisseria</taxon>
    </lineage>
</organism>
<feature type="compositionally biased region" description="Low complexity" evidence="1">
    <location>
        <begin position="62"/>
        <end position="73"/>
    </location>
</feature>
<dbReference type="AlphaFoldDB" id="A0A378VTD4"/>
<sequence length="73" mass="7469">MLMAKILALRGTAPFVPSYEPSGRNSGAGAASGESAGMPLPSRRRRVVRTAWSATAAKNADDPQQQGDAAAGN</sequence>
<gene>
    <name evidence="2" type="ORF">NCTC11421_00394</name>
</gene>
<feature type="region of interest" description="Disordered" evidence="1">
    <location>
        <begin position="14"/>
        <end position="73"/>
    </location>
</feature>